<accession>A0A9P1N5N8</accession>
<protein>
    <submittedName>
        <fullName evidence="1">Uncharacterized protein</fullName>
    </submittedName>
</protein>
<comment type="caution">
    <text evidence="1">The sequence shown here is derived from an EMBL/GenBank/DDBJ whole genome shotgun (WGS) entry which is preliminary data.</text>
</comment>
<gene>
    <name evidence="1" type="ORF">CAMP_LOCUS11583</name>
</gene>
<evidence type="ECO:0000313" key="1">
    <source>
        <dbReference type="EMBL" id="CAI5448946.1"/>
    </source>
</evidence>
<dbReference type="AlphaFoldDB" id="A0A9P1N5N8"/>
<proteinExistence type="predicted"/>
<keyword evidence="2" id="KW-1185">Reference proteome</keyword>
<sequence length="71" mass="8289">MGQLEELKKEHKFFTEFTAELETLIGKRNDRRSGKNWKAAKSSLKSLTERQMVGQKTRIGNRLVHQCKLMP</sequence>
<reference evidence="1" key="1">
    <citation type="submission" date="2022-11" db="EMBL/GenBank/DDBJ databases">
        <authorList>
            <person name="Kikuchi T."/>
        </authorList>
    </citation>
    <scope>NUCLEOTIDE SEQUENCE</scope>
    <source>
        <strain evidence="1">PS1010</strain>
    </source>
</reference>
<evidence type="ECO:0000313" key="2">
    <source>
        <dbReference type="Proteomes" id="UP001152747"/>
    </source>
</evidence>
<name>A0A9P1N5N8_9PELO</name>
<dbReference type="Proteomes" id="UP001152747">
    <property type="component" value="Unassembled WGS sequence"/>
</dbReference>
<dbReference type="EMBL" id="CANHGI010000004">
    <property type="protein sequence ID" value="CAI5448946.1"/>
    <property type="molecule type" value="Genomic_DNA"/>
</dbReference>
<organism evidence="1 2">
    <name type="scientific">Caenorhabditis angaria</name>
    <dbReference type="NCBI Taxonomy" id="860376"/>
    <lineage>
        <taxon>Eukaryota</taxon>
        <taxon>Metazoa</taxon>
        <taxon>Ecdysozoa</taxon>
        <taxon>Nematoda</taxon>
        <taxon>Chromadorea</taxon>
        <taxon>Rhabditida</taxon>
        <taxon>Rhabditina</taxon>
        <taxon>Rhabditomorpha</taxon>
        <taxon>Rhabditoidea</taxon>
        <taxon>Rhabditidae</taxon>
        <taxon>Peloderinae</taxon>
        <taxon>Caenorhabditis</taxon>
    </lineage>
</organism>